<dbReference type="OrthoDB" id="9884590at2"/>
<organism evidence="2 3">
    <name type="scientific">Hymenobacter rigui</name>
    <dbReference type="NCBI Taxonomy" id="334424"/>
    <lineage>
        <taxon>Bacteria</taxon>
        <taxon>Pseudomonadati</taxon>
        <taxon>Bacteroidota</taxon>
        <taxon>Cytophagia</taxon>
        <taxon>Cytophagales</taxon>
        <taxon>Hymenobacteraceae</taxon>
        <taxon>Hymenobacter</taxon>
    </lineage>
</organism>
<dbReference type="Pfam" id="PF25297">
    <property type="entry name" value="DUF7878"/>
    <property type="match status" value="1"/>
</dbReference>
<evidence type="ECO:0000313" key="3">
    <source>
        <dbReference type="Proteomes" id="UP000273500"/>
    </source>
</evidence>
<evidence type="ECO:0000259" key="1">
    <source>
        <dbReference type="Pfam" id="PF25297"/>
    </source>
</evidence>
<name>A0A3R9P504_9BACT</name>
<dbReference type="Proteomes" id="UP000273500">
    <property type="component" value="Unassembled WGS sequence"/>
</dbReference>
<reference evidence="2 3" key="1">
    <citation type="submission" date="2018-12" db="EMBL/GenBank/DDBJ databases">
        <authorList>
            <person name="Feng G."/>
            <person name="Zhu H."/>
        </authorList>
    </citation>
    <scope>NUCLEOTIDE SEQUENCE [LARGE SCALE GENOMIC DNA]</scope>
    <source>
        <strain evidence="2 3">KCTC 12533</strain>
    </source>
</reference>
<dbReference type="AlphaFoldDB" id="A0A3R9P504"/>
<dbReference type="RefSeq" id="WP_125419599.1">
    <property type="nucleotide sequence ID" value="NZ_RWIT01000004.1"/>
</dbReference>
<keyword evidence="3" id="KW-1185">Reference proteome</keyword>
<protein>
    <recommendedName>
        <fullName evidence="1">DUF7878 domain-containing protein</fullName>
    </recommendedName>
</protein>
<proteinExistence type="predicted"/>
<dbReference type="InterPro" id="IPR057200">
    <property type="entry name" value="DUF7878"/>
</dbReference>
<accession>A0A3R9P504</accession>
<sequence>MLHYKVAALSVSCPAQYLHEPDLARNKMGCIVVACTEADFEFWQDNVCLLRAPYWNVGQLAAQLIMWLKPGFATDFQFDCMDSESRELFTLRHADLGFQFSSEWGEYEQATYVGREELIQFIQTFSADISTKMKADLGLDASSFLEDS</sequence>
<gene>
    <name evidence="2" type="ORF">EI291_09605</name>
</gene>
<comment type="caution">
    <text evidence="2">The sequence shown here is derived from an EMBL/GenBank/DDBJ whole genome shotgun (WGS) entry which is preliminary data.</text>
</comment>
<feature type="domain" description="DUF7878" evidence="1">
    <location>
        <begin position="19"/>
        <end position="133"/>
    </location>
</feature>
<evidence type="ECO:0000313" key="2">
    <source>
        <dbReference type="EMBL" id="RSK48812.1"/>
    </source>
</evidence>
<dbReference type="EMBL" id="RWIT01000004">
    <property type="protein sequence ID" value="RSK48812.1"/>
    <property type="molecule type" value="Genomic_DNA"/>
</dbReference>